<dbReference type="STRING" id="40571.SAMN05660733_03004"/>
<sequence length="106" mass="11369">MSKSFSADPNGIAAVGQGFAEIEAYFGTICEGGQDRIALLLEACGDDDDGQKIKENLHDPAFKIEGAFTSINAVVGNQTRVTNGMRDLLNAMEHDNTSNINHGLKR</sequence>
<keyword evidence="2" id="KW-1185">Reference proteome</keyword>
<dbReference type="OrthoDB" id="3629267at2"/>
<dbReference type="EMBL" id="FWYC01000007">
    <property type="protein sequence ID" value="SMC96504.1"/>
    <property type="molecule type" value="Genomic_DNA"/>
</dbReference>
<reference evidence="2" key="1">
    <citation type="submission" date="2017-04" db="EMBL/GenBank/DDBJ databases">
        <authorList>
            <person name="Varghese N."/>
            <person name="Submissions S."/>
        </authorList>
    </citation>
    <scope>NUCLEOTIDE SEQUENCE [LARGE SCALE GENOMIC DNA]</scope>
    <source>
        <strain evidence="2">DSM 44073</strain>
    </source>
</reference>
<organism evidence="1 2">
    <name type="scientific">Lentzea albidocapillata</name>
    <dbReference type="NCBI Taxonomy" id="40571"/>
    <lineage>
        <taxon>Bacteria</taxon>
        <taxon>Bacillati</taxon>
        <taxon>Actinomycetota</taxon>
        <taxon>Actinomycetes</taxon>
        <taxon>Pseudonocardiales</taxon>
        <taxon>Pseudonocardiaceae</taxon>
        <taxon>Lentzea</taxon>
    </lineage>
</organism>
<gene>
    <name evidence="1" type="ORF">SAMN05660733_03004</name>
</gene>
<protein>
    <submittedName>
        <fullName evidence="1">Uncharacterized protein</fullName>
    </submittedName>
</protein>
<accession>A0A1W2DGR6</accession>
<proteinExistence type="predicted"/>
<evidence type="ECO:0000313" key="2">
    <source>
        <dbReference type="Proteomes" id="UP000192840"/>
    </source>
</evidence>
<dbReference type="AlphaFoldDB" id="A0A1W2DGR6"/>
<dbReference type="RefSeq" id="WP_030477343.1">
    <property type="nucleotide sequence ID" value="NZ_FWYC01000007.1"/>
</dbReference>
<name>A0A1W2DGR6_9PSEU</name>
<dbReference type="eggNOG" id="ENOG5030FA6">
    <property type="taxonomic scope" value="Bacteria"/>
</dbReference>
<dbReference type="Proteomes" id="UP000192840">
    <property type="component" value="Unassembled WGS sequence"/>
</dbReference>
<evidence type="ECO:0000313" key="1">
    <source>
        <dbReference type="EMBL" id="SMC96504.1"/>
    </source>
</evidence>